<proteinExistence type="inferred from homology"/>
<dbReference type="PANTHER" id="PTHR48043:SF161">
    <property type="entry name" value="UDP GLUCURONOSYLTRANSFERASE FAMILY 1 MEMBER A1"/>
    <property type="match status" value="1"/>
</dbReference>
<organism evidence="7 8">
    <name type="scientific">Bos mutus</name>
    <name type="common">wild yak</name>
    <dbReference type="NCBI Taxonomy" id="72004"/>
    <lineage>
        <taxon>Eukaryota</taxon>
        <taxon>Metazoa</taxon>
        <taxon>Chordata</taxon>
        <taxon>Craniata</taxon>
        <taxon>Vertebrata</taxon>
        <taxon>Euteleostomi</taxon>
        <taxon>Mammalia</taxon>
        <taxon>Eutheria</taxon>
        <taxon>Laurasiatheria</taxon>
        <taxon>Artiodactyla</taxon>
        <taxon>Ruminantia</taxon>
        <taxon>Pecora</taxon>
        <taxon>Bovidae</taxon>
        <taxon>Bovinae</taxon>
        <taxon>Bos</taxon>
    </lineage>
</organism>
<evidence type="ECO:0000256" key="5">
    <source>
        <dbReference type="ARBA" id="ARBA00022692"/>
    </source>
</evidence>
<dbReference type="PANTHER" id="PTHR48043">
    <property type="entry name" value="EG:EG0003.4 PROTEIN-RELATED"/>
    <property type="match status" value="1"/>
</dbReference>
<dbReference type="Pfam" id="PF00201">
    <property type="entry name" value="UDPGT"/>
    <property type="match status" value="1"/>
</dbReference>
<dbReference type="GO" id="GO:0016020">
    <property type="term" value="C:membrane"/>
    <property type="evidence" value="ECO:0007669"/>
    <property type="project" value="UniProtKB-SubCell"/>
</dbReference>
<keyword evidence="6" id="KW-1133">Transmembrane helix</keyword>
<dbReference type="Proteomes" id="UP000011080">
    <property type="component" value="Unassembled WGS sequence"/>
</dbReference>
<evidence type="ECO:0000256" key="4">
    <source>
        <dbReference type="ARBA" id="ARBA00022679"/>
    </source>
</evidence>
<name>L8IKQ4_9CETA</name>
<keyword evidence="6" id="KW-0472">Membrane</keyword>
<feature type="non-terminal residue" evidence="7">
    <location>
        <position position="142"/>
    </location>
</feature>
<gene>
    <name evidence="7" type="ORF">M91_15677</name>
</gene>
<reference evidence="7 8" key="1">
    <citation type="journal article" date="2012" name="Nat. Genet.">
        <title>The yak genome and adaptation to life at high altitude.</title>
        <authorList>
            <person name="Qiu Q."/>
            <person name="Zhang G."/>
            <person name="Ma T."/>
            <person name="Qian W."/>
            <person name="Wang J."/>
            <person name="Ye Z."/>
            <person name="Cao C."/>
            <person name="Hu Q."/>
            <person name="Kim J."/>
            <person name="Larkin D.M."/>
            <person name="Auvil L."/>
            <person name="Capitanu B."/>
            <person name="Ma J."/>
            <person name="Lewin H.A."/>
            <person name="Qian X."/>
            <person name="Lang Y."/>
            <person name="Zhou R."/>
            <person name="Wang L."/>
            <person name="Wang K."/>
            <person name="Xia J."/>
            <person name="Liao S."/>
            <person name="Pan S."/>
            <person name="Lu X."/>
            <person name="Hou H."/>
            <person name="Wang Y."/>
            <person name="Zang X."/>
            <person name="Yin Y."/>
            <person name="Ma H."/>
            <person name="Zhang J."/>
            <person name="Wang Z."/>
            <person name="Zhang Y."/>
            <person name="Zhang D."/>
            <person name="Yonezawa T."/>
            <person name="Hasegawa M."/>
            <person name="Zhong Y."/>
            <person name="Liu W."/>
            <person name="Zhang Y."/>
            <person name="Huang Z."/>
            <person name="Zhang S."/>
            <person name="Long R."/>
            <person name="Yang H."/>
            <person name="Wang J."/>
            <person name="Lenstra J.A."/>
            <person name="Cooper D.N."/>
            <person name="Wu Y."/>
            <person name="Wang J."/>
            <person name="Shi P."/>
            <person name="Wang J."/>
            <person name="Liu J."/>
        </authorList>
    </citation>
    <scope>NUCLEOTIDE SEQUENCE [LARGE SCALE GENOMIC DNA]</scope>
    <source>
        <strain evidence="8">yakQH1</strain>
    </source>
</reference>
<keyword evidence="3" id="KW-0328">Glycosyltransferase</keyword>
<dbReference type="SUPFAM" id="SSF53756">
    <property type="entry name" value="UDP-Glycosyltransferase/glycogen phosphorylase"/>
    <property type="match status" value="1"/>
</dbReference>
<dbReference type="InterPro" id="IPR002213">
    <property type="entry name" value="UDP_glucos_trans"/>
</dbReference>
<evidence type="ECO:0008006" key="9">
    <source>
        <dbReference type="Google" id="ProtNLM"/>
    </source>
</evidence>
<comment type="subcellular location">
    <subcellularLocation>
        <location evidence="1">Membrane</location>
        <topology evidence="1">Single-pass membrane protein</topology>
    </subcellularLocation>
</comment>
<evidence type="ECO:0000313" key="8">
    <source>
        <dbReference type="Proteomes" id="UP000011080"/>
    </source>
</evidence>
<keyword evidence="5" id="KW-0812">Transmembrane</keyword>
<evidence type="ECO:0000256" key="6">
    <source>
        <dbReference type="ARBA" id="ARBA00022989"/>
    </source>
</evidence>
<keyword evidence="4" id="KW-0808">Transferase</keyword>
<evidence type="ECO:0000256" key="1">
    <source>
        <dbReference type="ARBA" id="ARBA00004167"/>
    </source>
</evidence>
<protein>
    <recommendedName>
        <fullName evidence="9">UDP-glucuronosyltransferase 1-3</fullName>
    </recommendedName>
</protein>
<accession>L8IKQ4</accession>
<evidence type="ECO:0000256" key="2">
    <source>
        <dbReference type="ARBA" id="ARBA00009995"/>
    </source>
</evidence>
<dbReference type="AlphaFoldDB" id="L8IKQ4"/>
<evidence type="ECO:0000313" key="7">
    <source>
        <dbReference type="EMBL" id="ELR56906.1"/>
    </source>
</evidence>
<dbReference type="InterPro" id="IPR050271">
    <property type="entry name" value="UDP-glycosyltransferase"/>
</dbReference>
<comment type="similarity">
    <text evidence="2">Belongs to the UDP-glycosyltransferase family.</text>
</comment>
<feature type="non-terminal residue" evidence="7">
    <location>
        <position position="1"/>
    </location>
</feature>
<dbReference type="EMBL" id="JH881050">
    <property type="protein sequence ID" value="ELR56906.1"/>
    <property type="molecule type" value="Genomic_DNA"/>
</dbReference>
<evidence type="ECO:0000256" key="3">
    <source>
        <dbReference type="ARBA" id="ARBA00022676"/>
    </source>
</evidence>
<dbReference type="GO" id="GO:0008194">
    <property type="term" value="F:UDP-glycosyltransferase activity"/>
    <property type="evidence" value="ECO:0007669"/>
    <property type="project" value="InterPro"/>
</dbReference>
<sequence>VLTDPVYPCGAVLAKYLSICAVFFLRFLPCDLDVESTACPNPFSYIPRLLTMNSDRMTFFQRVKNMLYPLGLKYICQVSLTPYERMASELLQREVSLVEILASGSVWLFRGDFVMDYPRPIMPNMVFIGGINCANKKPLSQV</sequence>